<dbReference type="EMBL" id="KF900568">
    <property type="protein sequence ID" value="AIE99634.1"/>
    <property type="molecule type" value="Genomic_DNA"/>
</dbReference>
<feature type="active site" description="Proton donor" evidence="3">
    <location>
        <position position="170"/>
    </location>
</feature>
<sequence>MGQDWSKRKRSRALVRQISPNFTNAIAHYFGTGPTDVAKSRIAHEEYVHTLRECGVDVHVLPGIEKHPDCCFVEDAAIVVEDKVVVPHMGHESREGEQKEVKQYLGNRLQVITPPNGARMDGGDVMFFDDRLLVGLSSRTNKAGTAFLRGVASTLGYGIMEFEIPDSTLHLSTVCSSPRPGTILTAEGHLKPEQFKPLVDEGFELLWVPNEESYAANTIGFENERVVISDNYPQTRALLEDVGFEVTAIDMEHIRAADGSLTCLSLFYE</sequence>
<dbReference type="GO" id="GO:0016403">
    <property type="term" value="F:dimethylargininase activity"/>
    <property type="evidence" value="ECO:0007669"/>
    <property type="project" value="UniProtKB-EC"/>
</dbReference>
<evidence type="ECO:0000256" key="1">
    <source>
        <dbReference type="ARBA" id="ARBA00008532"/>
    </source>
</evidence>
<dbReference type="SUPFAM" id="SSF55909">
    <property type="entry name" value="Pentein"/>
    <property type="match status" value="1"/>
</dbReference>
<dbReference type="GO" id="GO:0045429">
    <property type="term" value="P:positive regulation of nitric oxide biosynthetic process"/>
    <property type="evidence" value="ECO:0007669"/>
    <property type="project" value="TreeGrafter"/>
</dbReference>
<organism evidence="4">
    <name type="scientific">uncultured marine group II/III euryarchaeote KM3_115_A12</name>
    <dbReference type="NCBI Taxonomy" id="1457854"/>
    <lineage>
        <taxon>Archaea</taxon>
        <taxon>Methanobacteriati</taxon>
        <taxon>Methanobacteriota</taxon>
        <taxon>environmental samples</taxon>
    </lineage>
</organism>
<dbReference type="GO" id="GO:0006525">
    <property type="term" value="P:arginine metabolic process"/>
    <property type="evidence" value="ECO:0007669"/>
    <property type="project" value="TreeGrafter"/>
</dbReference>
<reference evidence="4" key="1">
    <citation type="journal article" date="2014" name="Genome Biol. Evol.">
        <title>Pangenome evidence for extensive interdomain horizontal transfer affecting lineage core and shell genes in uncultured planktonic thaumarchaeota and euryarchaeota.</title>
        <authorList>
            <person name="Deschamps P."/>
            <person name="Zivanovic Y."/>
            <person name="Moreira D."/>
            <person name="Rodriguez-Valera F."/>
            <person name="Lopez-Garcia P."/>
        </authorList>
    </citation>
    <scope>NUCLEOTIDE SEQUENCE</scope>
</reference>
<feature type="active site" description="Nucleophile" evidence="3">
    <location>
        <position position="263"/>
    </location>
</feature>
<dbReference type="AlphaFoldDB" id="A0A075G8E5"/>
<dbReference type="GO" id="GO:0000052">
    <property type="term" value="P:citrulline metabolic process"/>
    <property type="evidence" value="ECO:0007669"/>
    <property type="project" value="TreeGrafter"/>
</dbReference>
<evidence type="ECO:0000256" key="2">
    <source>
        <dbReference type="ARBA" id="ARBA00022801"/>
    </source>
</evidence>
<dbReference type="PANTHER" id="PTHR12737">
    <property type="entry name" value="DIMETHYLARGININE DIMETHYLAMINOHYDROLASE"/>
    <property type="match status" value="1"/>
</dbReference>
<proteinExistence type="inferred from homology"/>
<dbReference type="EC" id="3.5.3.18" evidence="4"/>
<evidence type="ECO:0000313" key="4">
    <source>
        <dbReference type="EMBL" id="AIE99634.1"/>
    </source>
</evidence>
<dbReference type="InterPro" id="IPR033199">
    <property type="entry name" value="DDAH-like"/>
</dbReference>
<accession>A0A075G8E5</accession>
<name>A0A075G8E5_9EURY</name>
<dbReference type="PANTHER" id="PTHR12737:SF9">
    <property type="entry name" value="DIMETHYLARGININASE"/>
    <property type="match status" value="1"/>
</dbReference>
<dbReference type="Pfam" id="PF19420">
    <property type="entry name" value="DDAH_eukar"/>
    <property type="match status" value="1"/>
</dbReference>
<dbReference type="GO" id="GO:0016597">
    <property type="term" value="F:amino acid binding"/>
    <property type="evidence" value="ECO:0007669"/>
    <property type="project" value="TreeGrafter"/>
</dbReference>
<evidence type="ECO:0000256" key="3">
    <source>
        <dbReference type="PIRSR" id="PIRSR633199-1"/>
    </source>
</evidence>
<comment type="similarity">
    <text evidence="1">Belongs to the DDAH family.</text>
</comment>
<keyword evidence="2 4" id="KW-0378">Hydrolase</keyword>
<protein>
    <submittedName>
        <fullName evidence="4">Putative NG-dimethylarginine dimethylaminohydrolase</fullName>
        <ecNumber evidence="4">3.5.3.18</ecNumber>
    </submittedName>
</protein>
<dbReference type="Gene3D" id="3.75.10.10">
    <property type="entry name" value="L-arginine/glycine Amidinotransferase, Chain A"/>
    <property type="match status" value="1"/>
</dbReference>